<dbReference type="EMBL" id="JAQMRD010000029">
    <property type="protein sequence ID" value="MDB9224647.1"/>
    <property type="molecule type" value="Genomic_DNA"/>
</dbReference>
<evidence type="ECO:0000313" key="4">
    <source>
        <dbReference type="EMBL" id="RGV26080.1"/>
    </source>
</evidence>
<dbReference type="Proteomes" id="UP001212263">
    <property type="component" value="Unassembled WGS sequence"/>
</dbReference>
<evidence type="ECO:0000313" key="5">
    <source>
        <dbReference type="EMBL" id="RGY05682.1"/>
    </source>
</evidence>
<dbReference type="Proteomes" id="UP001199750">
    <property type="component" value="Unassembled WGS sequence"/>
</dbReference>
<dbReference type="GeneID" id="61273679"/>
<dbReference type="EMBL" id="JAKNDN010000068">
    <property type="protein sequence ID" value="MCG4962261.1"/>
    <property type="molecule type" value="Genomic_DNA"/>
</dbReference>
<organism evidence="5 8">
    <name type="scientific">Odoribacter splanchnicus</name>
    <dbReference type="NCBI Taxonomy" id="28118"/>
    <lineage>
        <taxon>Bacteria</taxon>
        <taxon>Pseudomonadati</taxon>
        <taxon>Bacteroidota</taxon>
        <taxon>Bacteroidia</taxon>
        <taxon>Bacteroidales</taxon>
        <taxon>Odoribacteraceae</taxon>
        <taxon>Odoribacter</taxon>
    </lineage>
</organism>
<accession>A0A1Y3Y6B9</accession>
<dbReference type="EMBL" id="QRYW01000020">
    <property type="protein sequence ID" value="RGV26080.1"/>
    <property type="molecule type" value="Genomic_DNA"/>
</dbReference>
<reference evidence="1" key="2">
    <citation type="submission" date="2022-01" db="EMBL/GenBank/DDBJ databases">
        <title>Collection of gut derived symbiotic bacterial strains cultured from healthy donors.</title>
        <authorList>
            <person name="Lin H."/>
            <person name="Kohout C."/>
            <person name="Waligurski E."/>
            <person name="Pamer E.G."/>
        </authorList>
    </citation>
    <scope>NUCLEOTIDE SEQUENCE</scope>
    <source>
        <strain evidence="1">DFI.1.149</strain>
    </source>
</reference>
<evidence type="ECO:0000313" key="1">
    <source>
        <dbReference type="EMBL" id="MCG4962261.1"/>
    </source>
</evidence>
<dbReference type="Proteomes" id="UP000284434">
    <property type="component" value="Unassembled WGS sequence"/>
</dbReference>
<comment type="caution">
    <text evidence="5">The sequence shown here is derived from an EMBL/GenBank/DDBJ whole genome shotgun (WGS) entry which is preliminary data.</text>
</comment>
<evidence type="ECO:0000313" key="2">
    <source>
        <dbReference type="EMBL" id="MDB9224647.1"/>
    </source>
</evidence>
<name>A0A1Y3Y6B9_9BACT</name>
<evidence type="ECO:0000313" key="7">
    <source>
        <dbReference type="Proteomes" id="UP000284243"/>
    </source>
</evidence>
<protein>
    <submittedName>
        <fullName evidence="5">Uncharacterized protein</fullName>
    </submittedName>
</protein>
<reference evidence="6 7" key="1">
    <citation type="submission" date="2018-08" db="EMBL/GenBank/DDBJ databases">
        <title>A genome reference for cultivated species of the human gut microbiota.</title>
        <authorList>
            <person name="Zou Y."/>
            <person name="Xue W."/>
            <person name="Luo G."/>
        </authorList>
    </citation>
    <scope>NUCLEOTIDE SEQUENCE [LARGE SCALE GENOMIC DNA]</scope>
    <source>
        <strain evidence="4 6">AF14-6AC</strain>
        <strain evidence="3 7">AF16-14</strain>
        <strain evidence="5 8">OF03-11</strain>
    </source>
</reference>
<proteinExistence type="predicted"/>
<gene>
    <name evidence="4" type="ORF">DWW24_10555</name>
    <name evidence="3" type="ORF">DWW57_13675</name>
    <name evidence="5" type="ORF">DXA53_11580</name>
    <name evidence="1" type="ORF">L0P03_20805</name>
    <name evidence="2" type="ORF">PN645_16820</name>
</gene>
<evidence type="ECO:0000313" key="6">
    <source>
        <dbReference type="Proteomes" id="UP000283426"/>
    </source>
</evidence>
<dbReference type="RefSeq" id="WP_013610768.1">
    <property type="nucleotide sequence ID" value="NZ_CABJFF010000014.1"/>
</dbReference>
<evidence type="ECO:0000313" key="8">
    <source>
        <dbReference type="Proteomes" id="UP000284434"/>
    </source>
</evidence>
<dbReference type="Proteomes" id="UP000283426">
    <property type="component" value="Unassembled WGS sequence"/>
</dbReference>
<dbReference type="EMBL" id="QSCO01000016">
    <property type="protein sequence ID" value="RGY05682.1"/>
    <property type="molecule type" value="Genomic_DNA"/>
</dbReference>
<sequence length="85" mass="9800">MLFDKEGILNIDELVAQRPTFRKIMEDQIVTDDELTNQANLVVNLLKKLEQTLSPGQLSEVENLLAEMSVLYAIHQYKEIQDLKL</sequence>
<dbReference type="AlphaFoldDB" id="A0A1Y3Y6B9"/>
<reference evidence="2" key="3">
    <citation type="submission" date="2023-01" db="EMBL/GenBank/DDBJ databases">
        <title>Human gut microbiome strain richness.</title>
        <authorList>
            <person name="Chen-Liaw A."/>
        </authorList>
    </citation>
    <scope>NUCLEOTIDE SEQUENCE</scope>
    <source>
        <strain evidence="2">RTP21484st1_B7_RTP21484_190118</strain>
    </source>
</reference>
<dbReference type="Proteomes" id="UP000284243">
    <property type="component" value="Unassembled WGS sequence"/>
</dbReference>
<evidence type="ECO:0000313" key="3">
    <source>
        <dbReference type="EMBL" id="RGU55019.1"/>
    </source>
</evidence>
<dbReference type="EMBL" id="QRYC01000022">
    <property type="protein sequence ID" value="RGU55019.1"/>
    <property type="molecule type" value="Genomic_DNA"/>
</dbReference>